<keyword evidence="1" id="KW-0472">Membrane</keyword>
<feature type="chain" id="PRO_5045722554" description="17 kDa surface antigen" evidence="2">
    <location>
        <begin position="27"/>
        <end position="100"/>
    </location>
</feature>
<accession>A0ABT6N6V9</accession>
<evidence type="ECO:0000256" key="1">
    <source>
        <dbReference type="SAM" id="Phobius"/>
    </source>
</evidence>
<protein>
    <recommendedName>
        <fullName evidence="5">17 kDa surface antigen</fullName>
    </recommendedName>
</protein>
<name>A0ABT6N6V9_9SPHN</name>
<keyword evidence="1" id="KW-0812">Transmembrane</keyword>
<comment type="caution">
    <text evidence="3">The sequence shown here is derived from an EMBL/GenBank/DDBJ whole genome shotgun (WGS) entry which is preliminary data.</text>
</comment>
<reference evidence="3" key="1">
    <citation type="submission" date="2023-04" db="EMBL/GenBank/DDBJ databases">
        <title>Sphingomonas sp. MAHUQ-71 isolated from rice field.</title>
        <authorList>
            <person name="Huq M.A."/>
        </authorList>
    </citation>
    <scope>NUCLEOTIDE SEQUENCE</scope>
    <source>
        <strain evidence="3">MAHUQ-71</strain>
    </source>
</reference>
<evidence type="ECO:0000256" key="2">
    <source>
        <dbReference type="SAM" id="SignalP"/>
    </source>
</evidence>
<dbReference type="EMBL" id="JARYGZ010000004">
    <property type="protein sequence ID" value="MDH7640821.1"/>
    <property type="molecule type" value="Genomic_DNA"/>
</dbReference>
<keyword evidence="2" id="KW-0732">Signal</keyword>
<proteinExistence type="predicted"/>
<evidence type="ECO:0008006" key="5">
    <source>
        <dbReference type="Google" id="ProtNLM"/>
    </source>
</evidence>
<gene>
    <name evidence="3" type="ORF">QGN17_18960</name>
</gene>
<dbReference type="RefSeq" id="WP_281046172.1">
    <property type="nucleotide sequence ID" value="NZ_JARYGZ010000004.1"/>
</dbReference>
<keyword evidence="4" id="KW-1185">Reference proteome</keyword>
<evidence type="ECO:0000313" key="3">
    <source>
        <dbReference type="EMBL" id="MDH7640821.1"/>
    </source>
</evidence>
<organism evidence="3 4">
    <name type="scientific">Sphingomonas oryzagri</name>
    <dbReference type="NCBI Taxonomy" id="3042314"/>
    <lineage>
        <taxon>Bacteria</taxon>
        <taxon>Pseudomonadati</taxon>
        <taxon>Pseudomonadota</taxon>
        <taxon>Alphaproteobacteria</taxon>
        <taxon>Sphingomonadales</taxon>
        <taxon>Sphingomonadaceae</taxon>
        <taxon>Sphingomonas</taxon>
    </lineage>
</organism>
<feature type="transmembrane region" description="Helical" evidence="1">
    <location>
        <begin position="50"/>
        <end position="82"/>
    </location>
</feature>
<sequence>MRRTMIFSAVIAAVTMPVAVPAPALARHETYTGRDGRYHYRCKRSSGRTGLLAGAGGGGLGAAALGAGPIGIAAGVIGGGLLGRHLDKKHDAAQNRRNGC</sequence>
<keyword evidence="1" id="KW-1133">Transmembrane helix</keyword>
<feature type="signal peptide" evidence="2">
    <location>
        <begin position="1"/>
        <end position="26"/>
    </location>
</feature>
<evidence type="ECO:0000313" key="4">
    <source>
        <dbReference type="Proteomes" id="UP001160625"/>
    </source>
</evidence>
<dbReference type="Proteomes" id="UP001160625">
    <property type="component" value="Unassembled WGS sequence"/>
</dbReference>